<accession>A0A834K1W5</accession>
<name>A0A834K1W5_VESPE</name>
<protein>
    <submittedName>
        <fullName evidence="1">Uncharacterized protein</fullName>
    </submittedName>
</protein>
<evidence type="ECO:0000313" key="2">
    <source>
        <dbReference type="Proteomes" id="UP000600918"/>
    </source>
</evidence>
<gene>
    <name evidence="1" type="ORF">H0235_016328</name>
</gene>
<dbReference type="AlphaFoldDB" id="A0A834K1W5"/>
<evidence type="ECO:0000313" key="1">
    <source>
        <dbReference type="EMBL" id="KAF7398320.1"/>
    </source>
</evidence>
<reference evidence="1" key="1">
    <citation type="journal article" date="2020" name="G3 (Bethesda)">
        <title>High-Quality Assemblies for Three Invasive Social Wasps from the &lt;i&gt;Vespula&lt;/i&gt; Genus.</title>
        <authorList>
            <person name="Harrop T.W.R."/>
            <person name="Guhlin J."/>
            <person name="McLaughlin G.M."/>
            <person name="Permina E."/>
            <person name="Stockwell P."/>
            <person name="Gilligan J."/>
            <person name="Le Lec M.F."/>
            <person name="Gruber M.A.M."/>
            <person name="Quinn O."/>
            <person name="Lovegrove M."/>
            <person name="Duncan E.J."/>
            <person name="Remnant E.J."/>
            <person name="Van Eeckhoven J."/>
            <person name="Graham B."/>
            <person name="Knapp R.A."/>
            <person name="Langford K.W."/>
            <person name="Kronenberg Z."/>
            <person name="Press M.O."/>
            <person name="Eacker S.M."/>
            <person name="Wilson-Rankin E.E."/>
            <person name="Purcell J."/>
            <person name="Lester P.J."/>
            <person name="Dearden P.K."/>
        </authorList>
    </citation>
    <scope>NUCLEOTIDE SEQUENCE</scope>
    <source>
        <strain evidence="1">Volc-1</strain>
    </source>
</reference>
<organism evidence="1 2">
    <name type="scientific">Vespula pensylvanica</name>
    <name type="common">Western yellow jacket</name>
    <name type="synonym">Wasp</name>
    <dbReference type="NCBI Taxonomy" id="30213"/>
    <lineage>
        <taxon>Eukaryota</taxon>
        <taxon>Metazoa</taxon>
        <taxon>Ecdysozoa</taxon>
        <taxon>Arthropoda</taxon>
        <taxon>Hexapoda</taxon>
        <taxon>Insecta</taxon>
        <taxon>Pterygota</taxon>
        <taxon>Neoptera</taxon>
        <taxon>Endopterygota</taxon>
        <taxon>Hymenoptera</taxon>
        <taxon>Apocrita</taxon>
        <taxon>Aculeata</taxon>
        <taxon>Vespoidea</taxon>
        <taxon>Vespidae</taxon>
        <taxon>Vespinae</taxon>
        <taxon>Vespula</taxon>
    </lineage>
</organism>
<keyword evidence="2" id="KW-1185">Reference proteome</keyword>
<comment type="caution">
    <text evidence="1">The sequence shown here is derived from an EMBL/GenBank/DDBJ whole genome shotgun (WGS) entry which is preliminary data.</text>
</comment>
<dbReference type="Proteomes" id="UP000600918">
    <property type="component" value="Unassembled WGS sequence"/>
</dbReference>
<sequence>MLECTKRSFCILDRGTCLRTAKSMMDYVIVLMWMLDDYLVDRRNRIQIVWNKILVNIDVNSKYGINGFSYLGKDKKKGSSIPFEELVVLRLMEPFTK</sequence>
<dbReference type="EMBL" id="JACSDY010000019">
    <property type="protein sequence ID" value="KAF7398320.1"/>
    <property type="molecule type" value="Genomic_DNA"/>
</dbReference>
<proteinExistence type="predicted"/>